<gene>
    <name evidence="5" type="ORF">CH333_03015</name>
</gene>
<dbReference type="GO" id="GO:0008047">
    <property type="term" value="F:enzyme activator activity"/>
    <property type="evidence" value="ECO:0007669"/>
    <property type="project" value="InterPro"/>
</dbReference>
<evidence type="ECO:0000256" key="1">
    <source>
        <dbReference type="ARBA" id="ARBA00006814"/>
    </source>
</evidence>
<reference evidence="5 6" key="1">
    <citation type="submission" date="2017-07" db="EMBL/GenBank/DDBJ databases">
        <title>Recovery of genomes from metagenomes via a dereplication, aggregation, and scoring strategy.</title>
        <authorList>
            <person name="Sieber C.M."/>
            <person name="Probst A.J."/>
            <person name="Sharrar A."/>
            <person name="Thomas B.C."/>
            <person name="Hess M."/>
            <person name="Tringe S.G."/>
            <person name="Banfield J.F."/>
        </authorList>
    </citation>
    <scope>NUCLEOTIDE SEQUENCE [LARGE SCALE GENOMIC DNA]</scope>
    <source>
        <strain evidence="5">JGI_Cruoil_03_44_89</strain>
    </source>
</reference>
<dbReference type="GO" id="GO:0004190">
    <property type="term" value="F:aspartic-type endopeptidase activity"/>
    <property type="evidence" value="ECO:0007669"/>
    <property type="project" value="UniProtKB-KW"/>
</dbReference>
<accession>A0A235BXV8</accession>
<evidence type="ECO:0008006" key="7">
    <source>
        <dbReference type="Google" id="ProtNLM"/>
    </source>
</evidence>
<keyword evidence="2" id="KW-0645">Protease</keyword>
<dbReference type="InterPro" id="IPR023430">
    <property type="entry name" value="Pept_HybD-like_dom_sf"/>
</dbReference>
<proteinExistence type="inferred from homology"/>
<dbReference type="Proteomes" id="UP000215215">
    <property type="component" value="Unassembled WGS sequence"/>
</dbReference>
<organism evidence="5 6">
    <name type="scientific">candidate division WOR-3 bacterium JGI_Cruoil_03_44_89</name>
    <dbReference type="NCBI Taxonomy" id="1973748"/>
    <lineage>
        <taxon>Bacteria</taxon>
        <taxon>Bacteria division WOR-3</taxon>
    </lineage>
</organism>
<evidence type="ECO:0000313" key="6">
    <source>
        <dbReference type="Proteomes" id="UP000215215"/>
    </source>
</evidence>
<dbReference type="PANTHER" id="PTHR30302:SF1">
    <property type="entry name" value="HYDROGENASE 2 MATURATION PROTEASE"/>
    <property type="match status" value="1"/>
</dbReference>
<dbReference type="Gene3D" id="3.40.50.1450">
    <property type="entry name" value="HybD-like"/>
    <property type="match status" value="1"/>
</dbReference>
<dbReference type="AlphaFoldDB" id="A0A235BXV8"/>
<name>A0A235BXV8_UNCW3</name>
<comment type="similarity">
    <text evidence="1">Belongs to the peptidase A31 family.</text>
</comment>
<evidence type="ECO:0000256" key="2">
    <source>
        <dbReference type="ARBA" id="ARBA00022670"/>
    </source>
</evidence>
<evidence type="ECO:0000313" key="5">
    <source>
        <dbReference type="EMBL" id="OYD16627.1"/>
    </source>
</evidence>
<dbReference type="SUPFAM" id="SSF53163">
    <property type="entry name" value="HybD-like"/>
    <property type="match status" value="1"/>
</dbReference>
<keyword evidence="3" id="KW-0064">Aspartyl protease</keyword>
<protein>
    <recommendedName>
        <fullName evidence="7">Hydrogenase maturation protease</fullName>
    </recommendedName>
</protein>
<comment type="caution">
    <text evidence="5">The sequence shown here is derived from an EMBL/GenBank/DDBJ whole genome shotgun (WGS) entry which is preliminary data.</text>
</comment>
<keyword evidence="4" id="KW-0378">Hydrolase</keyword>
<dbReference type="InterPro" id="IPR000671">
    <property type="entry name" value="Peptidase_A31"/>
</dbReference>
<dbReference type="PANTHER" id="PTHR30302">
    <property type="entry name" value="HYDROGENASE 1 MATURATION PROTEASE"/>
    <property type="match status" value="1"/>
</dbReference>
<dbReference type="GO" id="GO:0016485">
    <property type="term" value="P:protein processing"/>
    <property type="evidence" value="ECO:0007669"/>
    <property type="project" value="TreeGrafter"/>
</dbReference>
<sequence>MKTLVLGIGNPILSDDGVGMRVAMELKSRLGKGYFEVKWASIEGLSTLDEIAGYERLILIDSIKTGKGKPGDVCKLSLRDLNFASHLSSSHGVDFATAVELGKRVGYKIPEIIEIYAIEVEDNTTFGECCTKKVETRLPEIVDEIMEVIKCA</sequence>
<evidence type="ECO:0000256" key="3">
    <source>
        <dbReference type="ARBA" id="ARBA00022750"/>
    </source>
</evidence>
<dbReference type="PRINTS" id="PR00446">
    <property type="entry name" value="HYDRGNUPTAKE"/>
</dbReference>
<evidence type="ECO:0000256" key="4">
    <source>
        <dbReference type="ARBA" id="ARBA00022801"/>
    </source>
</evidence>
<dbReference type="NCBIfam" id="TIGR00072">
    <property type="entry name" value="hydrog_prot"/>
    <property type="match status" value="1"/>
</dbReference>
<dbReference type="Pfam" id="PF01750">
    <property type="entry name" value="HycI"/>
    <property type="match status" value="1"/>
</dbReference>
<dbReference type="EMBL" id="NOZQ01000057">
    <property type="protein sequence ID" value="OYD16627.1"/>
    <property type="molecule type" value="Genomic_DNA"/>
</dbReference>
<dbReference type="CDD" id="cd00518">
    <property type="entry name" value="H2MP"/>
    <property type="match status" value="1"/>
</dbReference>